<evidence type="ECO:0000256" key="8">
    <source>
        <dbReference type="ARBA" id="ARBA00022989"/>
    </source>
</evidence>
<evidence type="ECO:0000256" key="10">
    <source>
        <dbReference type="ARBA" id="ARBA00023136"/>
    </source>
</evidence>
<dbReference type="GO" id="GO:0000155">
    <property type="term" value="F:phosphorelay sensor kinase activity"/>
    <property type="evidence" value="ECO:0007669"/>
    <property type="project" value="InterPro"/>
</dbReference>
<dbReference type="PROSITE" id="PS50885">
    <property type="entry name" value="HAMP"/>
    <property type="match status" value="1"/>
</dbReference>
<dbReference type="SUPFAM" id="SSF55874">
    <property type="entry name" value="ATPase domain of HSP90 chaperone/DNA topoisomerase II/histidine kinase"/>
    <property type="match status" value="1"/>
</dbReference>
<dbReference type="RefSeq" id="WP_086073015.1">
    <property type="nucleotide sequence ID" value="NZ_CP021109.1"/>
</dbReference>
<dbReference type="Pfam" id="PF00672">
    <property type="entry name" value="HAMP"/>
    <property type="match status" value="1"/>
</dbReference>
<gene>
    <name evidence="14" type="ORF">CAL13_16905</name>
</gene>
<dbReference type="GO" id="GO:0005886">
    <property type="term" value="C:plasma membrane"/>
    <property type="evidence" value="ECO:0007669"/>
    <property type="project" value="UniProtKB-SubCell"/>
</dbReference>
<dbReference type="Proteomes" id="UP000194139">
    <property type="component" value="Chromosome"/>
</dbReference>
<feature type="domain" description="HAMP" evidence="13">
    <location>
        <begin position="216"/>
        <end position="268"/>
    </location>
</feature>
<dbReference type="FunFam" id="3.30.565.10:FF:000006">
    <property type="entry name" value="Sensor histidine kinase WalK"/>
    <property type="match status" value="1"/>
</dbReference>
<evidence type="ECO:0000256" key="4">
    <source>
        <dbReference type="ARBA" id="ARBA00022553"/>
    </source>
</evidence>
<comment type="catalytic activity">
    <reaction evidence="1">
        <text>ATP + protein L-histidine = ADP + protein N-phospho-L-histidine.</text>
        <dbReference type="EC" id="2.7.13.3"/>
    </reaction>
</comment>
<dbReference type="Gene3D" id="1.10.287.130">
    <property type="match status" value="1"/>
</dbReference>
<dbReference type="InterPro" id="IPR036890">
    <property type="entry name" value="HATPase_C_sf"/>
</dbReference>
<protein>
    <recommendedName>
        <fullName evidence="3">histidine kinase</fullName>
        <ecNumber evidence="3">2.7.13.3</ecNumber>
    </recommendedName>
</protein>
<evidence type="ECO:0000256" key="6">
    <source>
        <dbReference type="ARBA" id="ARBA00022692"/>
    </source>
</evidence>
<evidence type="ECO:0000256" key="2">
    <source>
        <dbReference type="ARBA" id="ARBA00004429"/>
    </source>
</evidence>
<dbReference type="InterPro" id="IPR004358">
    <property type="entry name" value="Sig_transdc_His_kin-like_C"/>
</dbReference>
<evidence type="ECO:0000256" key="11">
    <source>
        <dbReference type="SAM" id="Phobius"/>
    </source>
</evidence>
<dbReference type="PANTHER" id="PTHR45436">
    <property type="entry name" value="SENSOR HISTIDINE KINASE YKOH"/>
    <property type="match status" value="1"/>
</dbReference>
<evidence type="ECO:0000259" key="12">
    <source>
        <dbReference type="PROSITE" id="PS50109"/>
    </source>
</evidence>
<dbReference type="CDD" id="cd06225">
    <property type="entry name" value="HAMP"/>
    <property type="match status" value="1"/>
</dbReference>
<feature type="transmembrane region" description="Helical" evidence="11">
    <location>
        <begin position="195"/>
        <end position="219"/>
    </location>
</feature>
<dbReference type="SUPFAM" id="SSF158472">
    <property type="entry name" value="HAMP domain-like"/>
    <property type="match status" value="1"/>
</dbReference>
<reference evidence="14 15" key="1">
    <citation type="submission" date="2017-05" db="EMBL/GenBank/DDBJ databases">
        <title>Complete and WGS of Bordetella genogroups.</title>
        <authorList>
            <person name="Spilker T."/>
            <person name="LiPuma J."/>
        </authorList>
    </citation>
    <scope>NUCLEOTIDE SEQUENCE [LARGE SCALE GENOMIC DNA]</scope>
    <source>
        <strain evidence="14 15">AU17164</strain>
    </source>
</reference>
<proteinExistence type="predicted"/>
<dbReference type="AlphaFoldDB" id="A0A1W6Z3M3"/>
<organism evidence="14 15">
    <name type="scientific">Bordetella genomosp. 9</name>
    <dbReference type="NCBI Taxonomy" id="1416803"/>
    <lineage>
        <taxon>Bacteria</taxon>
        <taxon>Pseudomonadati</taxon>
        <taxon>Pseudomonadota</taxon>
        <taxon>Betaproteobacteria</taxon>
        <taxon>Burkholderiales</taxon>
        <taxon>Alcaligenaceae</taxon>
        <taxon>Bordetella</taxon>
    </lineage>
</organism>
<keyword evidence="4" id="KW-0597">Phosphoprotein</keyword>
<sequence>MRLGITFKLFLAILATSLAVTLAMGTAVRWNFERHFLSYVKERESRRIERMRQSLADIYRENGNWDALRGNTSLWNHILTVPPDEPPRHRPPAHRAALDWLSEIDAGMGLSGPPPGPPFEPPEPGWPRGRDFLALPFTLLDTQNRVVAGYAYPAPATLRRPIDVDGMTVGWLVAPLPDRLPSEADQRFQREQSEAMWVIGALAALLAAAVSIFLARIFLAPVRRLASATHRLSAGDYATRVNVTSEDELGRLGQDFNRLAHTLERNEALRRELVADISHELRTPLAVLRGEMEALQDGVRPFSAAALASLQSEVSLLSKLIDDLYELSLADVGALSYRMADVDLCGIAEQGVDAYRERFGSRRLRVETDMAQSPCVIEGDAQRLTQLMNNLLENTLRYTDPDGLVRVSVRGEGQTVTVECQDSAPGVPEALLPRLFDRLFRVDPSRSRESGGAGLGLAICQRIVESHRGTIQAMSSPLGGLCIRIVFPAAQTAAS</sequence>
<keyword evidence="5" id="KW-0808">Transferase</keyword>
<dbReference type="Pfam" id="PF02518">
    <property type="entry name" value="HATPase_c"/>
    <property type="match status" value="1"/>
</dbReference>
<dbReference type="CDD" id="cd00082">
    <property type="entry name" value="HisKA"/>
    <property type="match status" value="1"/>
</dbReference>
<dbReference type="SMART" id="SM00388">
    <property type="entry name" value="HisKA"/>
    <property type="match status" value="1"/>
</dbReference>
<dbReference type="InterPro" id="IPR005467">
    <property type="entry name" value="His_kinase_dom"/>
</dbReference>
<keyword evidence="10 11" id="KW-0472">Membrane</keyword>
<evidence type="ECO:0000313" key="14">
    <source>
        <dbReference type="EMBL" id="ARP87699.1"/>
    </source>
</evidence>
<evidence type="ECO:0000256" key="3">
    <source>
        <dbReference type="ARBA" id="ARBA00012438"/>
    </source>
</evidence>
<dbReference type="SMART" id="SM00387">
    <property type="entry name" value="HATPase_c"/>
    <property type="match status" value="1"/>
</dbReference>
<dbReference type="InterPro" id="IPR050428">
    <property type="entry name" value="TCS_sensor_his_kinase"/>
</dbReference>
<evidence type="ECO:0000256" key="5">
    <source>
        <dbReference type="ARBA" id="ARBA00022679"/>
    </source>
</evidence>
<dbReference type="SUPFAM" id="SSF47384">
    <property type="entry name" value="Homodimeric domain of signal transducing histidine kinase"/>
    <property type="match status" value="1"/>
</dbReference>
<keyword evidence="15" id="KW-1185">Reference proteome</keyword>
<evidence type="ECO:0000256" key="9">
    <source>
        <dbReference type="ARBA" id="ARBA00023012"/>
    </source>
</evidence>
<feature type="domain" description="Histidine kinase" evidence="12">
    <location>
        <begin position="276"/>
        <end position="491"/>
    </location>
</feature>
<keyword evidence="9" id="KW-0902">Two-component regulatory system</keyword>
<evidence type="ECO:0000256" key="1">
    <source>
        <dbReference type="ARBA" id="ARBA00000085"/>
    </source>
</evidence>
<dbReference type="EC" id="2.7.13.3" evidence="3"/>
<accession>A0A1W6Z3M3</accession>
<dbReference type="Gene3D" id="6.10.340.10">
    <property type="match status" value="1"/>
</dbReference>
<dbReference type="Gene3D" id="3.30.565.10">
    <property type="entry name" value="Histidine kinase-like ATPase, C-terminal domain"/>
    <property type="match status" value="1"/>
</dbReference>
<name>A0A1W6Z3M3_9BORD</name>
<keyword evidence="7" id="KW-0418">Kinase</keyword>
<dbReference type="PRINTS" id="PR00344">
    <property type="entry name" value="BCTRLSENSOR"/>
</dbReference>
<dbReference type="Pfam" id="PF00512">
    <property type="entry name" value="HisKA"/>
    <property type="match status" value="1"/>
</dbReference>
<evidence type="ECO:0000259" key="13">
    <source>
        <dbReference type="PROSITE" id="PS50885"/>
    </source>
</evidence>
<dbReference type="InterPro" id="IPR003661">
    <property type="entry name" value="HisK_dim/P_dom"/>
</dbReference>
<dbReference type="PROSITE" id="PS50109">
    <property type="entry name" value="HIS_KIN"/>
    <property type="match status" value="1"/>
</dbReference>
<keyword evidence="8 11" id="KW-1133">Transmembrane helix</keyword>
<evidence type="ECO:0000256" key="7">
    <source>
        <dbReference type="ARBA" id="ARBA00022777"/>
    </source>
</evidence>
<keyword evidence="6 11" id="KW-0812">Transmembrane</keyword>
<dbReference type="InterPro" id="IPR036097">
    <property type="entry name" value="HisK_dim/P_sf"/>
</dbReference>
<dbReference type="InterPro" id="IPR003660">
    <property type="entry name" value="HAMP_dom"/>
</dbReference>
<evidence type="ECO:0000313" key="15">
    <source>
        <dbReference type="Proteomes" id="UP000194139"/>
    </source>
</evidence>
<dbReference type="InterPro" id="IPR003594">
    <property type="entry name" value="HATPase_dom"/>
</dbReference>
<dbReference type="PANTHER" id="PTHR45436:SF5">
    <property type="entry name" value="SENSOR HISTIDINE KINASE TRCS"/>
    <property type="match status" value="1"/>
</dbReference>
<comment type="subcellular location">
    <subcellularLocation>
        <location evidence="2">Cell inner membrane</location>
        <topology evidence="2">Multi-pass membrane protein</topology>
    </subcellularLocation>
</comment>
<dbReference type="SMART" id="SM00304">
    <property type="entry name" value="HAMP"/>
    <property type="match status" value="1"/>
</dbReference>
<dbReference type="EMBL" id="CP021109">
    <property type="protein sequence ID" value="ARP87699.1"/>
    <property type="molecule type" value="Genomic_DNA"/>
</dbReference>